<evidence type="ECO:0000313" key="1">
    <source>
        <dbReference type="EMBL" id="KAK7821751.1"/>
    </source>
</evidence>
<dbReference type="AlphaFoldDB" id="A0AAW0J687"/>
<organism evidence="1 2">
    <name type="scientific">Quercus suber</name>
    <name type="common">Cork oak</name>
    <dbReference type="NCBI Taxonomy" id="58331"/>
    <lineage>
        <taxon>Eukaryota</taxon>
        <taxon>Viridiplantae</taxon>
        <taxon>Streptophyta</taxon>
        <taxon>Embryophyta</taxon>
        <taxon>Tracheophyta</taxon>
        <taxon>Spermatophyta</taxon>
        <taxon>Magnoliopsida</taxon>
        <taxon>eudicotyledons</taxon>
        <taxon>Gunneridae</taxon>
        <taxon>Pentapetalae</taxon>
        <taxon>rosids</taxon>
        <taxon>fabids</taxon>
        <taxon>Fagales</taxon>
        <taxon>Fagaceae</taxon>
        <taxon>Quercus</taxon>
    </lineage>
</organism>
<name>A0AAW0J687_QUESU</name>
<evidence type="ECO:0000313" key="2">
    <source>
        <dbReference type="Proteomes" id="UP000237347"/>
    </source>
</evidence>
<sequence>MPLSPPCLPHLTLIGKIRDFCCVFQYPPRSEQSLLNSYSYIDNLLTLIDKSKEKTLLSSLNVTIFLSVMLVRMVEFCVTIDVILGFRSLIC</sequence>
<accession>A0AAW0J687</accession>
<comment type="caution">
    <text evidence="1">The sequence shown here is derived from an EMBL/GenBank/DDBJ whole genome shotgun (WGS) entry which is preliminary data.</text>
</comment>
<dbReference type="EMBL" id="PKMF04000690">
    <property type="protein sequence ID" value="KAK7821751.1"/>
    <property type="molecule type" value="Genomic_DNA"/>
</dbReference>
<protein>
    <submittedName>
        <fullName evidence="1">Uncharacterized protein</fullName>
    </submittedName>
</protein>
<reference evidence="1 2" key="1">
    <citation type="journal article" date="2018" name="Sci. Data">
        <title>The draft genome sequence of cork oak.</title>
        <authorList>
            <person name="Ramos A.M."/>
            <person name="Usie A."/>
            <person name="Barbosa P."/>
            <person name="Barros P.M."/>
            <person name="Capote T."/>
            <person name="Chaves I."/>
            <person name="Simoes F."/>
            <person name="Abreu I."/>
            <person name="Carrasquinho I."/>
            <person name="Faro C."/>
            <person name="Guimaraes J.B."/>
            <person name="Mendonca D."/>
            <person name="Nobrega F."/>
            <person name="Rodrigues L."/>
            <person name="Saibo N.J.M."/>
            <person name="Varela M.C."/>
            <person name="Egas C."/>
            <person name="Matos J."/>
            <person name="Miguel C.M."/>
            <person name="Oliveira M.M."/>
            <person name="Ricardo C.P."/>
            <person name="Goncalves S."/>
        </authorList>
    </citation>
    <scope>NUCLEOTIDE SEQUENCE [LARGE SCALE GENOMIC DNA]</scope>
    <source>
        <strain evidence="2">cv. HL8</strain>
    </source>
</reference>
<dbReference type="Proteomes" id="UP000237347">
    <property type="component" value="Unassembled WGS sequence"/>
</dbReference>
<gene>
    <name evidence="1" type="ORF">CFP56_037321</name>
</gene>
<proteinExistence type="predicted"/>
<keyword evidence="2" id="KW-1185">Reference proteome</keyword>